<dbReference type="RefSeq" id="WP_032123541.1">
    <property type="nucleotide sequence ID" value="NZ_JAHLQL010000003.1"/>
</dbReference>
<feature type="transmembrane region" description="Helical" evidence="1">
    <location>
        <begin position="77"/>
        <end position="103"/>
    </location>
</feature>
<keyword evidence="3" id="KW-1185">Reference proteome</keyword>
<keyword evidence="1" id="KW-0812">Transmembrane</keyword>
<keyword evidence="1" id="KW-1133">Transmembrane helix</keyword>
<feature type="transmembrane region" description="Helical" evidence="1">
    <location>
        <begin position="6"/>
        <end position="28"/>
    </location>
</feature>
<comment type="caution">
    <text evidence="2">The sequence shown here is derived from an EMBL/GenBank/DDBJ whole genome shotgun (WGS) entry which is preliminary data.</text>
</comment>
<proteinExistence type="predicted"/>
<gene>
    <name evidence="2" type="ORF">KQI89_10350</name>
</gene>
<dbReference type="Proteomes" id="UP000736583">
    <property type="component" value="Unassembled WGS sequence"/>
</dbReference>
<name>A0ABS6F0Y6_9CLOT</name>
<feature type="transmembrane region" description="Helical" evidence="1">
    <location>
        <begin position="49"/>
        <end position="71"/>
    </location>
</feature>
<organism evidence="2 3">
    <name type="scientific">Clostridium simiarum</name>
    <dbReference type="NCBI Taxonomy" id="2841506"/>
    <lineage>
        <taxon>Bacteria</taxon>
        <taxon>Bacillati</taxon>
        <taxon>Bacillota</taxon>
        <taxon>Clostridia</taxon>
        <taxon>Eubacteriales</taxon>
        <taxon>Clostridiaceae</taxon>
        <taxon>Clostridium</taxon>
    </lineage>
</organism>
<accession>A0ABS6F0Y6</accession>
<keyword evidence="1" id="KW-0472">Membrane</keyword>
<evidence type="ECO:0000313" key="2">
    <source>
        <dbReference type="EMBL" id="MBU5592161.1"/>
    </source>
</evidence>
<sequence length="180" mass="20744">MSQGFMVLNGIMVISLISLLLMQIKSYMKINKAHDAKSHKALYIIPNSGATRFLSLLFPSIVILNFAMNIISGEKDLYRLIFSGFIFLYSLFIFITLDMNLVITENGIGMKPRFLNIYTQFIVWEDIVQWSWNKYNKDVLSLQFKAKGAPSGLERKITSDKEKINKLLNKYAAHKFKMSK</sequence>
<protein>
    <recommendedName>
        <fullName evidence="4">DUF5673 domain-containing protein</fullName>
    </recommendedName>
</protein>
<reference evidence="2 3" key="1">
    <citation type="submission" date="2021-06" db="EMBL/GenBank/DDBJ databases">
        <authorList>
            <person name="Sun Q."/>
            <person name="Li D."/>
        </authorList>
    </citation>
    <scope>NUCLEOTIDE SEQUENCE [LARGE SCALE GENOMIC DNA]</scope>
    <source>
        <strain evidence="2 3">MSJ-4</strain>
    </source>
</reference>
<dbReference type="EMBL" id="JAHLQL010000003">
    <property type="protein sequence ID" value="MBU5592161.1"/>
    <property type="molecule type" value="Genomic_DNA"/>
</dbReference>
<evidence type="ECO:0000313" key="3">
    <source>
        <dbReference type="Proteomes" id="UP000736583"/>
    </source>
</evidence>
<evidence type="ECO:0008006" key="4">
    <source>
        <dbReference type="Google" id="ProtNLM"/>
    </source>
</evidence>
<evidence type="ECO:0000256" key="1">
    <source>
        <dbReference type="SAM" id="Phobius"/>
    </source>
</evidence>